<dbReference type="EMBL" id="PQXO01000252">
    <property type="protein sequence ID" value="TGO87078.1"/>
    <property type="molecule type" value="Genomic_DNA"/>
</dbReference>
<dbReference type="AlphaFoldDB" id="A0A4Z1KNQ4"/>
<comment type="caution">
    <text evidence="1">The sequence shown here is derived from an EMBL/GenBank/DDBJ whole genome shotgun (WGS) entry which is preliminary data.</text>
</comment>
<evidence type="ECO:0000313" key="2">
    <source>
        <dbReference type="Proteomes" id="UP000297280"/>
    </source>
</evidence>
<dbReference type="Proteomes" id="UP000297280">
    <property type="component" value="Unassembled WGS sequence"/>
</dbReference>
<accession>A0A4Z1KNQ4</accession>
<evidence type="ECO:0000313" key="1">
    <source>
        <dbReference type="EMBL" id="TGO87078.1"/>
    </source>
</evidence>
<proteinExistence type="predicted"/>
<protein>
    <submittedName>
        <fullName evidence="1">Uncharacterized protein</fullName>
    </submittedName>
</protein>
<keyword evidence="2" id="KW-1185">Reference proteome</keyword>
<sequence>MSSWSIAFNFNLGGTILEAITTIPAERAAMQQNLAIREEAAGTLTCVKNDDEVATSIDLICICNGLDYSVDESRKFAISLDCVENQAGNFFCVSGDDFSNGGSSPNQKNRDGIPKITNLNATSQASFKTRRGFSFIGGLYEFFTGGSNKCDKSFEKRDLSFSTRSRQYTDQ</sequence>
<gene>
    <name evidence="1" type="ORF">BPOR_0252g00130</name>
</gene>
<reference evidence="1 2" key="1">
    <citation type="submission" date="2017-12" db="EMBL/GenBank/DDBJ databases">
        <title>Comparative genomics of Botrytis spp.</title>
        <authorList>
            <person name="Valero-Jimenez C.A."/>
            <person name="Tapia P."/>
            <person name="Veloso J."/>
            <person name="Silva-Moreno E."/>
            <person name="Staats M."/>
            <person name="Valdes J.H."/>
            <person name="Van Kan J.A.L."/>
        </authorList>
    </citation>
    <scope>NUCLEOTIDE SEQUENCE [LARGE SCALE GENOMIC DNA]</scope>
    <source>
        <strain evidence="1 2">MUCL3349</strain>
    </source>
</reference>
<organism evidence="1 2">
    <name type="scientific">Botrytis porri</name>
    <dbReference type="NCBI Taxonomy" id="87229"/>
    <lineage>
        <taxon>Eukaryota</taxon>
        <taxon>Fungi</taxon>
        <taxon>Dikarya</taxon>
        <taxon>Ascomycota</taxon>
        <taxon>Pezizomycotina</taxon>
        <taxon>Leotiomycetes</taxon>
        <taxon>Helotiales</taxon>
        <taxon>Sclerotiniaceae</taxon>
        <taxon>Botrytis</taxon>
    </lineage>
</organism>
<name>A0A4Z1KNQ4_9HELO</name>